<dbReference type="STRING" id="430522.BFS30_20915"/>
<protein>
    <recommendedName>
        <fullName evidence="1">YdhG-like domain-containing protein</fullName>
    </recommendedName>
</protein>
<name>A0A1H0IX85_9SPHI</name>
<dbReference type="AlphaFoldDB" id="A0A1H0IX85"/>
<gene>
    <name evidence="2" type="ORF">SAMN05421820_11414</name>
</gene>
<dbReference type="Pfam" id="PF08818">
    <property type="entry name" value="DUF1801"/>
    <property type="match status" value="1"/>
</dbReference>
<organism evidence="2 3">
    <name type="scientific">Pedobacter steynii</name>
    <dbReference type="NCBI Taxonomy" id="430522"/>
    <lineage>
        <taxon>Bacteria</taxon>
        <taxon>Pseudomonadati</taxon>
        <taxon>Bacteroidota</taxon>
        <taxon>Sphingobacteriia</taxon>
        <taxon>Sphingobacteriales</taxon>
        <taxon>Sphingobacteriaceae</taxon>
        <taxon>Pedobacter</taxon>
    </lineage>
</organism>
<proteinExistence type="predicted"/>
<dbReference type="InterPro" id="IPR014922">
    <property type="entry name" value="YdhG-like"/>
</dbReference>
<reference evidence="3" key="1">
    <citation type="submission" date="2016-10" db="EMBL/GenBank/DDBJ databases">
        <authorList>
            <person name="Varghese N."/>
            <person name="Submissions S."/>
        </authorList>
    </citation>
    <scope>NUCLEOTIDE SEQUENCE [LARGE SCALE GENOMIC DNA]</scope>
    <source>
        <strain evidence="3">DSM 19110</strain>
    </source>
</reference>
<evidence type="ECO:0000313" key="2">
    <source>
        <dbReference type="EMBL" id="SDO36124.1"/>
    </source>
</evidence>
<accession>A0A1H0IX85</accession>
<dbReference type="EMBL" id="FNGY01000014">
    <property type="protein sequence ID" value="SDO36124.1"/>
    <property type="molecule type" value="Genomic_DNA"/>
</dbReference>
<dbReference type="Proteomes" id="UP000183200">
    <property type="component" value="Unassembled WGS sequence"/>
</dbReference>
<keyword evidence="3" id="KW-1185">Reference proteome</keyword>
<feature type="domain" description="YdhG-like" evidence="1">
    <location>
        <begin position="19"/>
        <end position="110"/>
    </location>
</feature>
<evidence type="ECO:0000259" key="1">
    <source>
        <dbReference type="Pfam" id="PF08818"/>
    </source>
</evidence>
<sequence>MIMNKDIQHYNDTQSAIDREICNLLSAGINLQLNEEESKIWHAHPVWFIDGNPIVGYSKLKAGIRLMFWSGADFEEAELKAGSGKFKDASITYTEIEQVNLKNLARWIEKSKVIQWDYKNVVKRKGVLLRLT</sequence>
<evidence type="ECO:0000313" key="3">
    <source>
        <dbReference type="Proteomes" id="UP000183200"/>
    </source>
</evidence>
<dbReference type="SUPFAM" id="SSF159888">
    <property type="entry name" value="YdhG-like"/>
    <property type="match status" value="1"/>
</dbReference>